<protein>
    <submittedName>
        <fullName evidence="2">Uncharacterized protein</fullName>
    </submittedName>
</protein>
<comment type="caution">
    <text evidence="2">The sequence shown here is derived from an EMBL/GenBank/DDBJ whole genome shotgun (WGS) entry which is preliminary data.</text>
</comment>
<gene>
    <name evidence="2" type="ORF">LG943_05850</name>
</gene>
<proteinExistence type="predicted"/>
<reference evidence="2" key="1">
    <citation type="submission" date="2021-10" db="EMBL/GenBank/DDBJ databases">
        <title>Streptomonospora sp. nov., isolated from mangrove soil.</title>
        <authorList>
            <person name="Chen X."/>
            <person name="Ge X."/>
            <person name="Liu W."/>
        </authorList>
    </citation>
    <scope>NUCLEOTIDE SEQUENCE</scope>
    <source>
        <strain evidence="2">S1-112</strain>
    </source>
</reference>
<feature type="region of interest" description="Disordered" evidence="1">
    <location>
        <begin position="128"/>
        <end position="148"/>
    </location>
</feature>
<evidence type="ECO:0000313" key="3">
    <source>
        <dbReference type="Proteomes" id="UP001140076"/>
    </source>
</evidence>
<keyword evidence="3" id="KW-1185">Reference proteome</keyword>
<evidence type="ECO:0000256" key="1">
    <source>
        <dbReference type="SAM" id="MobiDB-lite"/>
    </source>
</evidence>
<sequence length="726" mass="79392">MTPEAPEPPWAADPGGGIGTVSGGARTVAADLRGPVHSGDGDQYINNYYTLTDALKEIQALTPHRPRARAAGRVTTEEIERVLACFVPPPGFTASARTGGTAVVLSGGQGSGRRAAAIRLLQEGRRETGPIRVLPDSDEEPPHLDEDSVEEGEPLLLDLSSADSERFARVAAELASYRDRVARCRGRLVVVVATEQEAALREAFPAPVLRIGRPDPVEVLRRHLAYHRVEVAPDVLAAADMRARLERSAADEAAHIADLVARHREQNPSAGGADLAELLRQAAGEDGHWAAKVGDSIERNAGLRQRAVLLTAAMLHGYSTDAAFEAAEQLIAAAAPPEEPDQPPRLARQGFIKQLQDLGVEVRRDRSFAFTGLNYDAAVRNRFWDEFPDQHATFRRWVEECSRSRRSPATALDSSALAALGQRFAEQVLRTREPKQLLLVAEDWRAEARRAGHCHSDLMLGVLEMMLGDEKAAFPARVRLREWSRDADLAVPLAEVLIVVCERTLALTHPEQAVVRLRHLTRHRRPRVAEQAAATLVGLANGDAAMHRTLVHVLANRMVDARRNGARLYAADRDLLWRATEPDLLHRLGPPIAASPSRHERAALAEAMADDPAEARRHTERWLAASTHGRRAAPPPPGGDRPLPDRLESVAVAAVAAGRWMEAYSTALRFAEKAAEDAAEAKVTSESGPPQERRRETAETFTARLRVLRGLAPRSRDRADARKDPR</sequence>
<feature type="compositionally biased region" description="Basic and acidic residues" evidence="1">
    <location>
        <begin position="714"/>
        <end position="726"/>
    </location>
</feature>
<evidence type="ECO:0000313" key="2">
    <source>
        <dbReference type="EMBL" id="MDA0563852.1"/>
    </source>
</evidence>
<feature type="region of interest" description="Disordered" evidence="1">
    <location>
        <begin position="707"/>
        <end position="726"/>
    </location>
</feature>
<feature type="region of interest" description="Disordered" evidence="1">
    <location>
        <begin position="675"/>
        <end position="700"/>
    </location>
</feature>
<feature type="region of interest" description="Disordered" evidence="1">
    <location>
        <begin position="624"/>
        <end position="645"/>
    </location>
</feature>
<organism evidence="2 3">
    <name type="scientific">Streptomonospora mangrovi</name>
    <dbReference type="NCBI Taxonomy" id="2883123"/>
    <lineage>
        <taxon>Bacteria</taxon>
        <taxon>Bacillati</taxon>
        <taxon>Actinomycetota</taxon>
        <taxon>Actinomycetes</taxon>
        <taxon>Streptosporangiales</taxon>
        <taxon>Nocardiopsidaceae</taxon>
        <taxon>Streptomonospora</taxon>
    </lineage>
</organism>
<dbReference type="RefSeq" id="WP_270071137.1">
    <property type="nucleotide sequence ID" value="NZ_JAJAQC010000007.1"/>
</dbReference>
<name>A0A9X3NI41_9ACTN</name>
<dbReference type="Proteomes" id="UP001140076">
    <property type="component" value="Unassembled WGS sequence"/>
</dbReference>
<accession>A0A9X3NI41</accession>
<dbReference type="AlphaFoldDB" id="A0A9X3NI41"/>
<dbReference type="EMBL" id="JAJAQC010000007">
    <property type="protein sequence ID" value="MDA0563852.1"/>
    <property type="molecule type" value="Genomic_DNA"/>
</dbReference>